<protein>
    <submittedName>
        <fullName evidence="3">Alpha/beta hydrolase</fullName>
    </submittedName>
</protein>
<dbReference type="AlphaFoldDB" id="A0A2D0A601"/>
<evidence type="ECO:0000256" key="1">
    <source>
        <dbReference type="ARBA" id="ARBA00022801"/>
    </source>
</evidence>
<gene>
    <name evidence="3" type="ORF">AP75_09805</name>
</gene>
<sequence length="280" mass="32381">MKVLVQIICFFFAALFSAQQNKYEEWYFNTKDSLRIYVKESLSTSKDTVIVLHGGFGANHDYLLDATKGLEGRFHFVFYDQRGSLMSQPSAPEKYLTFDKNVGDIETLMTALNIKRAKFLCHSMGTLVGMEFLKQHPEMVKNMVLVGAITPVAKSADDVFTKRQTEQVKFLMERKEVKDLLQPYEKKQNLSPREATRKWKIQFAAVNSYQLNKSLQNFKGGMAYYNQRVANAMPKTVNWNYDYRDAMNKNGKITIINGEYDFMDFGSTTLFGKYKELSFH</sequence>
<evidence type="ECO:0000313" key="4">
    <source>
        <dbReference type="Proteomes" id="UP000197587"/>
    </source>
</evidence>
<proteinExistence type="predicted"/>
<keyword evidence="4" id="KW-1185">Reference proteome</keyword>
<dbReference type="GO" id="GO:0016020">
    <property type="term" value="C:membrane"/>
    <property type="evidence" value="ECO:0007669"/>
    <property type="project" value="TreeGrafter"/>
</dbReference>
<dbReference type="SUPFAM" id="SSF53474">
    <property type="entry name" value="alpha/beta-Hydrolases"/>
    <property type="match status" value="1"/>
</dbReference>
<dbReference type="GO" id="GO:0016787">
    <property type="term" value="F:hydrolase activity"/>
    <property type="evidence" value="ECO:0007669"/>
    <property type="project" value="UniProtKB-KW"/>
</dbReference>
<dbReference type="Proteomes" id="UP000197587">
    <property type="component" value="Unassembled WGS sequence"/>
</dbReference>
<dbReference type="RefSeq" id="WP_031503367.1">
    <property type="nucleotide sequence ID" value="NZ_JASZ02000022.1"/>
</dbReference>
<dbReference type="EMBL" id="JASZ02000022">
    <property type="protein sequence ID" value="OWK97685.1"/>
    <property type="molecule type" value="Genomic_DNA"/>
</dbReference>
<reference evidence="3 4" key="1">
    <citation type="submission" date="2017-05" db="EMBL/GenBank/DDBJ databases">
        <title>Genome of Chryseobacterium haifense.</title>
        <authorList>
            <person name="Newman J.D."/>
        </authorList>
    </citation>
    <scope>NUCLEOTIDE SEQUENCE [LARGE SCALE GENOMIC DNA]</scope>
    <source>
        <strain evidence="3 4">DSM 19056</strain>
    </source>
</reference>
<dbReference type="InterPro" id="IPR029058">
    <property type="entry name" value="AB_hydrolase_fold"/>
</dbReference>
<feature type="domain" description="AB hydrolase-1" evidence="2">
    <location>
        <begin position="48"/>
        <end position="261"/>
    </location>
</feature>
<dbReference type="Pfam" id="PF00561">
    <property type="entry name" value="Abhydrolase_1"/>
    <property type="match status" value="1"/>
</dbReference>
<evidence type="ECO:0000313" key="3">
    <source>
        <dbReference type="EMBL" id="OWK97685.1"/>
    </source>
</evidence>
<dbReference type="InterPro" id="IPR000073">
    <property type="entry name" value="AB_hydrolase_1"/>
</dbReference>
<keyword evidence="1 3" id="KW-0378">Hydrolase</keyword>
<comment type="caution">
    <text evidence="3">The sequence shown here is derived from an EMBL/GenBank/DDBJ whole genome shotgun (WGS) entry which is preliminary data.</text>
</comment>
<accession>A0A2D0A601</accession>
<dbReference type="PANTHER" id="PTHR43798">
    <property type="entry name" value="MONOACYLGLYCEROL LIPASE"/>
    <property type="match status" value="1"/>
</dbReference>
<dbReference type="Gene3D" id="3.40.50.1820">
    <property type="entry name" value="alpha/beta hydrolase"/>
    <property type="match status" value="1"/>
</dbReference>
<name>A0A2D0A601_9FLAO</name>
<organism evidence="3 4">
    <name type="scientific">Kaistella haifensis DSM 19056</name>
    <dbReference type="NCBI Taxonomy" id="1450526"/>
    <lineage>
        <taxon>Bacteria</taxon>
        <taxon>Pseudomonadati</taxon>
        <taxon>Bacteroidota</taxon>
        <taxon>Flavobacteriia</taxon>
        <taxon>Flavobacteriales</taxon>
        <taxon>Weeksellaceae</taxon>
        <taxon>Chryseobacterium group</taxon>
        <taxon>Kaistella</taxon>
    </lineage>
</organism>
<dbReference type="InterPro" id="IPR050266">
    <property type="entry name" value="AB_hydrolase_sf"/>
</dbReference>
<evidence type="ECO:0000259" key="2">
    <source>
        <dbReference type="Pfam" id="PF00561"/>
    </source>
</evidence>
<dbReference type="PANTHER" id="PTHR43798:SF31">
    <property type="entry name" value="AB HYDROLASE SUPERFAMILY PROTEIN YCLE"/>
    <property type="match status" value="1"/>
</dbReference>